<keyword evidence="3" id="KW-1185">Reference proteome</keyword>
<dbReference type="PROSITE" id="PS00195">
    <property type="entry name" value="GLUTAREDOXIN_1"/>
    <property type="match status" value="1"/>
</dbReference>
<proteinExistence type="predicted"/>
<sequence length="75" mass="8540">MKRVVLYTTEKCPHCQTAKRYLEQQGIAFRLCNIKTAKGQKEFAATRLRGVPVLKIGDQLLNGFSVQAFTEMYNS</sequence>
<comment type="caution">
    <text evidence="2">The sequence shown here is derived from an EMBL/GenBank/DDBJ whole genome shotgun (WGS) entry which is preliminary data.</text>
</comment>
<evidence type="ECO:0000259" key="1">
    <source>
        <dbReference type="Pfam" id="PF00462"/>
    </source>
</evidence>
<dbReference type="EMBL" id="VOLT01000010">
    <property type="protein sequence ID" value="TWX65620.1"/>
    <property type="molecule type" value="Genomic_DNA"/>
</dbReference>
<dbReference type="InterPro" id="IPR051548">
    <property type="entry name" value="Grx-like_ET"/>
</dbReference>
<dbReference type="InterPro" id="IPR002109">
    <property type="entry name" value="Glutaredoxin"/>
</dbReference>
<dbReference type="SUPFAM" id="SSF52833">
    <property type="entry name" value="Thioredoxin-like"/>
    <property type="match status" value="1"/>
</dbReference>
<organism evidence="2 3">
    <name type="scientific">Colwellia demingiae</name>
    <dbReference type="NCBI Taxonomy" id="89401"/>
    <lineage>
        <taxon>Bacteria</taxon>
        <taxon>Pseudomonadati</taxon>
        <taxon>Pseudomonadota</taxon>
        <taxon>Gammaproteobacteria</taxon>
        <taxon>Alteromonadales</taxon>
        <taxon>Colwelliaceae</taxon>
        <taxon>Colwellia</taxon>
    </lineage>
</organism>
<dbReference type="Pfam" id="PF00462">
    <property type="entry name" value="Glutaredoxin"/>
    <property type="match status" value="1"/>
</dbReference>
<gene>
    <name evidence="2" type="ORF">ESZ36_17660</name>
</gene>
<evidence type="ECO:0000313" key="2">
    <source>
        <dbReference type="EMBL" id="TWX65620.1"/>
    </source>
</evidence>
<dbReference type="InterPro" id="IPR011767">
    <property type="entry name" value="GLR_AS"/>
</dbReference>
<name>A0A5C6QAI1_9GAMM</name>
<dbReference type="Gene3D" id="3.40.30.10">
    <property type="entry name" value="Glutaredoxin"/>
    <property type="match status" value="1"/>
</dbReference>
<dbReference type="PROSITE" id="PS51354">
    <property type="entry name" value="GLUTAREDOXIN_2"/>
    <property type="match status" value="1"/>
</dbReference>
<dbReference type="GO" id="GO:0009055">
    <property type="term" value="F:electron transfer activity"/>
    <property type="evidence" value="ECO:0007669"/>
    <property type="project" value="TreeGrafter"/>
</dbReference>
<dbReference type="Proteomes" id="UP000321822">
    <property type="component" value="Unassembled WGS sequence"/>
</dbReference>
<evidence type="ECO:0000313" key="3">
    <source>
        <dbReference type="Proteomes" id="UP000321822"/>
    </source>
</evidence>
<dbReference type="RefSeq" id="WP_146790313.1">
    <property type="nucleotide sequence ID" value="NZ_VOLT01000010.1"/>
</dbReference>
<dbReference type="AlphaFoldDB" id="A0A5C6QAI1"/>
<dbReference type="OrthoDB" id="9795531at2"/>
<dbReference type="PANTHER" id="PTHR34386">
    <property type="entry name" value="GLUTAREDOXIN"/>
    <property type="match status" value="1"/>
</dbReference>
<dbReference type="GO" id="GO:0045454">
    <property type="term" value="P:cell redox homeostasis"/>
    <property type="evidence" value="ECO:0007669"/>
    <property type="project" value="TreeGrafter"/>
</dbReference>
<accession>A0A5C6QAI1</accession>
<dbReference type="CDD" id="cd02976">
    <property type="entry name" value="NrdH"/>
    <property type="match status" value="1"/>
</dbReference>
<dbReference type="PANTHER" id="PTHR34386:SF1">
    <property type="entry name" value="GLUTAREDOXIN-LIKE PROTEIN NRDH"/>
    <property type="match status" value="1"/>
</dbReference>
<reference evidence="2 3" key="1">
    <citation type="submission" date="2019-07" db="EMBL/GenBank/DDBJ databases">
        <title>Genomes of sea-ice associated Colwellia species.</title>
        <authorList>
            <person name="Bowman J.P."/>
        </authorList>
    </citation>
    <scope>NUCLEOTIDE SEQUENCE [LARGE SCALE GENOMIC DNA]</scope>
    <source>
        <strain evidence="2 3">ACAM 459</strain>
    </source>
</reference>
<dbReference type="InterPro" id="IPR036249">
    <property type="entry name" value="Thioredoxin-like_sf"/>
</dbReference>
<protein>
    <submittedName>
        <fullName evidence="2">Glutaredoxin family protein</fullName>
    </submittedName>
</protein>
<feature type="domain" description="Glutaredoxin" evidence="1">
    <location>
        <begin position="4"/>
        <end position="60"/>
    </location>
</feature>